<dbReference type="Gramene" id="TuG1812G0100001695.01.T01">
    <property type="protein sequence ID" value="TuG1812G0100001695.01.T01.cds329293"/>
    <property type="gene ID" value="TuG1812G0100001695.01"/>
</dbReference>
<protein>
    <submittedName>
        <fullName evidence="1">Uncharacterized protein</fullName>
    </submittedName>
</protein>
<dbReference type="EnsemblPlants" id="TuG1812G0100001695.01.T01">
    <property type="protein sequence ID" value="TuG1812G0100001695.01.T01.cds329293"/>
    <property type="gene ID" value="TuG1812G0100001695.01"/>
</dbReference>
<sequence>MAHRNFDKNIISAHETIFSAYHFLLSMIFWRPGNLNLARRRASVAWMALLGLHRTERRTCPMATRAQTPCGFPKAPLIPVWSLSAPAHESILLIRSTWNG</sequence>
<evidence type="ECO:0000313" key="1">
    <source>
        <dbReference type="EnsemblPlants" id="TuG1812G0100001695.01.T01.cds329293"/>
    </source>
</evidence>
<dbReference type="Proteomes" id="UP000015106">
    <property type="component" value="Chromosome 1"/>
</dbReference>
<evidence type="ECO:0000313" key="2">
    <source>
        <dbReference type="Proteomes" id="UP000015106"/>
    </source>
</evidence>
<organism evidence="1 2">
    <name type="scientific">Triticum urartu</name>
    <name type="common">Red wild einkorn</name>
    <name type="synonym">Crithodium urartu</name>
    <dbReference type="NCBI Taxonomy" id="4572"/>
    <lineage>
        <taxon>Eukaryota</taxon>
        <taxon>Viridiplantae</taxon>
        <taxon>Streptophyta</taxon>
        <taxon>Embryophyta</taxon>
        <taxon>Tracheophyta</taxon>
        <taxon>Spermatophyta</taxon>
        <taxon>Magnoliopsida</taxon>
        <taxon>Liliopsida</taxon>
        <taxon>Poales</taxon>
        <taxon>Poaceae</taxon>
        <taxon>BOP clade</taxon>
        <taxon>Pooideae</taxon>
        <taxon>Triticodae</taxon>
        <taxon>Triticeae</taxon>
        <taxon>Triticinae</taxon>
        <taxon>Triticum</taxon>
    </lineage>
</organism>
<reference evidence="1" key="2">
    <citation type="submission" date="2018-03" db="EMBL/GenBank/DDBJ databases">
        <title>The Triticum urartu genome reveals the dynamic nature of wheat genome evolution.</title>
        <authorList>
            <person name="Ling H."/>
            <person name="Ma B."/>
            <person name="Shi X."/>
            <person name="Liu H."/>
            <person name="Dong L."/>
            <person name="Sun H."/>
            <person name="Cao Y."/>
            <person name="Gao Q."/>
            <person name="Zheng S."/>
            <person name="Li Y."/>
            <person name="Yu Y."/>
            <person name="Du H."/>
            <person name="Qi M."/>
            <person name="Li Y."/>
            <person name="Yu H."/>
            <person name="Cui Y."/>
            <person name="Wang N."/>
            <person name="Chen C."/>
            <person name="Wu H."/>
            <person name="Zhao Y."/>
            <person name="Zhang J."/>
            <person name="Li Y."/>
            <person name="Zhou W."/>
            <person name="Zhang B."/>
            <person name="Hu W."/>
            <person name="Eijk M."/>
            <person name="Tang J."/>
            <person name="Witsenboer H."/>
            <person name="Zhao S."/>
            <person name="Li Z."/>
            <person name="Zhang A."/>
            <person name="Wang D."/>
            <person name="Liang C."/>
        </authorList>
    </citation>
    <scope>NUCLEOTIDE SEQUENCE [LARGE SCALE GENOMIC DNA]</scope>
    <source>
        <strain evidence="1">cv. G1812</strain>
    </source>
</reference>
<name>A0A8R7JYF6_TRIUA</name>
<reference evidence="2" key="1">
    <citation type="journal article" date="2013" name="Nature">
        <title>Draft genome of the wheat A-genome progenitor Triticum urartu.</title>
        <authorList>
            <person name="Ling H.Q."/>
            <person name="Zhao S."/>
            <person name="Liu D."/>
            <person name="Wang J."/>
            <person name="Sun H."/>
            <person name="Zhang C."/>
            <person name="Fan H."/>
            <person name="Li D."/>
            <person name="Dong L."/>
            <person name="Tao Y."/>
            <person name="Gao C."/>
            <person name="Wu H."/>
            <person name="Li Y."/>
            <person name="Cui Y."/>
            <person name="Guo X."/>
            <person name="Zheng S."/>
            <person name="Wang B."/>
            <person name="Yu K."/>
            <person name="Liang Q."/>
            <person name="Yang W."/>
            <person name="Lou X."/>
            <person name="Chen J."/>
            <person name="Feng M."/>
            <person name="Jian J."/>
            <person name="Zhang X."/>
            <person name="Luo G."/>
            <person name="Jiang Y."/>
            <person name="Liu J."/>
            <person name="Wang Z."/>
            <person name="Sha Y."/>
            <person name="Zhang B."/>
            <person name="Wu H."/>
            <person name="Tang D."/>
            <person name="Shen Q."/>
            <person name="Xue P."/>
            <person name="Zou S."/>
            <person name="Wang X."/>
            <person name="Liu X."/>
            <person name="Wang F."/>
            <person name="Yang Y."/>
            <person name="An X."/>
            <person name="Dong Z."/>
            <person name="Zhang K."/>
            <person name="Zhang X."/>
            <person name="Luo M.C."/>
            <person name="Dvorak J."/>
            <person name="Tong Y."/>
            <person name="Wang J."/>
            <person name="Yang H."/>
            <person name="Li Z."/>
            <person name="Wang D."/>
            <person name="Zhang A."/>
            <person name="Wang J."/>
        </authorList>
    </citation>
    <scope>NUCLEOTIDE SEQUENCE</scope>
    <source>
        <strain evidence="2">cv. G1812</strain>
    </source>
</reference>
<keyword evidence="2" id="KW-1185">Reference proteome</keyword>
<dbReference type="AlphaFoldDB" id="A0A8R7JYF6"/>
<accession>A0A8R7JYF6</accession>
<reference evidence="1" key="3">
    <citation type="submission" date="2022-06" db="UniProtKB">
        <authorList>
            <consortium name="EnsemblPlants"/>
        </authorList>
    </citation>
    <scope>IDENTIFICATION</scope>
</reference>
<proteinExistence type="predicted"/>